<protein>
    <recommendedName>
        <fullName evidence="4">AA1-like domain-containing protein</fullName>
    </recommendedName>
</protein>
<sequence>MKSVYLTTTCLVSLATATRNFATLAYGDAIPKEAVAQNCDFPAYYTVSNFKTFTPTSSNETEITFGYLDNDTNITTTCNLNSTSTNIAGEYSTPKYACDNSLVNFYWSNKKLTMVEVACSTSPEHYLVSGSWIPALSCQNATDGVECATTGNETAHQGTFTSIEPDNSE</sequence>
<dbReference type="AlphaFoldDB" id="A0A194UQM1"/>
<evidence type="ECO:0000256" key="1">
    <source>
        <dbReference type="SAM" id="SignalP"/>
    </source>
</evidence>
<dbReference type="OrthoDB" id="5239982at2759"/>
<evidence type="ECO:0000313" key="2">
    <source>
        <dbReference type="EMBL" id="KUI53926.1"/>
    </source>
</evidence>
<accession>A0A194UQM1</accession>
<dbReference type="STRING" id="694573.A0A194UQM1"/>
<feature type="chain" id="PRO_5008265751" description="AA1-like domain-containing protein" evidence="1">
    <location>
        <begin position="18"/>
        <end position="169"/>
    </location>
</feature>
<keyword evidence="3" id="KW-1185">Reference proteome</keyword>
<dbReference type="EMBL" id="KN714671">
    <property type="protein sequence ID" value="KUI53926.1"/>
    <property type="molecule type" value="Genomic_DNA"/>
</dbReference>
<proteinExistence type="predicted"/>
<reference evidence="3" key="1">
    <citation type="submission" date="2014-12" db="EMBL/GenBank/DDBJ databases">
        <title>Genome Sequence of Valsa Canker Pathogens Uncovers a Specific Adaption of Colonization on Woody Bark.</title>
        <authorList>
            <person name="Yin Z."/>
            <person name="Liu H."/>
            <person name="Gao X."/>
            <person name="Li Z."/>
            <person name="Song N."/>
            <person name="Ke X."/>
            <person name="Dai Q."/>
            <person name="Wu Y."/>
            <person name="Sun Y."/>
            <person name="Xu J.-R."/>
            <person name="Kang Z.K."/>
            <person name="Wang L."/>
            <person name="Huang L."/>
        </authorList>
    </citation>
    <scope>NUCLEOTIDE SEQUENCE [LARGE SCALE GENOMIC DNA]</scope>
    <source>
        <strain evidence="3">SXYL134</strain>
    </source>
</reference>
<evidence type="ECO:0008006" key="4">
    <source>
        <dbReference type="Google" id="ProtNLM"/>
    </source>
</evidence>
<keyword evidence="1" id="KW-0732">Signal</keyword>
<organism evidence="2 3">
    <name type="scientific">Cytospora mali</name>
    <name type="common">Apple Valsa canker fungus</name>
    <name type="synonym">Valsa mali</name>
    <dbReference type="NCBI Taxonomy" id="578113"/>
    <lineage>
        <taxon>Eukaryota</taxon>
        <taxon>Fungi</taxon>
        <taxon>Dikarya</taxon>
        <taxon>Ascomycota</taxon>
        <taxon>Pezizomycotina</taxon>
        <taxon>Sordariomycetes</taxon>
        <taxon>Sordariomycetidae</taxon>
        <taxon>Diaporthales</taxon>
        <taxon>Cytosporaceae</taxon>
        <taxon>Cytospora</taxon>
    </lineage>
</organism>
<name>A0A194UQM1_CYTMA</name>
<dbReference type="Proteomes" id="UP000078576">
    <property type="component" value="Unassembled WGS sequence"/>
</dbReference>
<evidence type="ECO:0000313" key="3">
    <source>
        <dbReference type="Proteomes" id="UP000078576"/>
    </source>
</evidence>
<feature type="signal peptide" evidence="1">
    <location>
        <begin position="1"/>
        <end position="17"/>
    </location>
</feature>
<gene>
    <name evidence="2" type="ORF">VP1G_01334</name>
</gene>